<dbReference type="Pfam" id="PF09669">
    <property type="entry name" value="Phage_pRha"/>
    <property type="match status" value="1"/>
</dbReference>
<dbReference type="InterPro" id="IPR014054">
    <property type="entry name" value="Phage_regulatory_Rha"/>
</dbReference>
<accession>A0A545TJZ7</accession>
<proteinExistence type="predicted"/>
<sequence length="183" mass="21623">MSSREISKLTNKRHANVKRDILHILDELGFNVLNFEHIYFDARNRKQTEYLLDQELTMTLVSGYSIKLRNKVIKRWMELEQNHRNNNVVSDFLISIDNRMKSLEKMQVQINDRMSQVNLLSDYQSIRAFTSKRGIKLDWKGSVAMARKAMQLCKEKGRDVVKIPDERFGQINSYPVEVLYQLI</sequence>
<gene>
    <name evidence="1" type="ORF">FLL45_01650</name>
</gene>
<dbReference type="EMBL" id="VIKR01000001">
    <property type="protein sequence ID" value="TQV77552.1"/>
    <property type="molecule type" value="Genomic_DNA"/>
</dbReference>
<keyword evidence="2" id="KW-1185">Reference proteome</keyword>
<dbReference type="AlphaFoldDB" id="A0A545TJZ7"/>
<evidence type="ECO:0000313" key="1">
    <source>
        <dbReference type="EMBL" id="TQV77552.1"/>
    </source>
</evidence>
<organism evidence="1 2">
    <name type="scientific">Aliikangiella marina</name>
    <dbReference type="NCBI Taxonomy" id="1712262"/>
    <lineage>
        <taxon>Bacteria</taxon>
        <taxon>Pseudomonadati</taxon>
        <taxon>Pseudomonadota</taxon>
        <taxon>Gammaproteobacteria</taxon>
        <taxon>Oceanospirillales</taxon>
        <taxon>Pleioneaceae</taxon>
        <taxon>Aliikangiella</taxon>
    </lineage>
</organism>
<comment type="caution">
    <text evidence="1">The sequence shown here is derived from an EMBL/GenBank/DDBJ whole genome shotgun (WGS) entry which is preliminary data.</text>
</comment>
<evidence type="ECO:0000313" key="2">
    <source>
        <dbReference type="Proteomes" id="UP000317839"/>
    </source>
</evidence>
<dbReference type="Proteomes" id="UP000317839">
    <property type="component" value="Unassembled WGS sequence"/>
</dbReference>
<reference evidence="1 2" key="1">
    <citation type="submission" date="2019-06" db="EMBL/GenBank/DDBJ databases">
        <title>Draft genome of Aliikangiella marina GYP-15.</title>
        <authorList>
            <person name="Wang G."/>
        </authorList>
    </citation>
    <scope>NUCLEOTIDE SEQUENCE [LARGE SCALE GENOMIC DNA]</scope>
    <source>
        <strain evidence="1 2">GYP-15</strain>
    </source>
</reference>
<dbReference type="OrthoDB" id="1042522at2"/>
<name>A0A545TJZ7_9GAMM</name>
<protein>
    <submittedName>
        <fullName evidence="1">Rha family transcriptional regulator</fullName>
    </submittedName>
</protein>